<dbReference type="Gene3D" id="3.40.50.1820">
    <property type="entry name" value="alpha/beta hydrolase"/>
    <property type="match status" value="1"/>
</dbReference>
<evidence type="ECO:0000313" key="3">
    <source>
        <dbReference type="EMBL" id="KGQ20475.1"/>
    </source>
</evidence>
<organism evidence="3 4">
    <name type="scientific">Lysobacter dokdonensis DS-58</name>
    <dbReference type="NCBI Taxonomy" id="1300345"/>
    <lineage>
        <taxon>Bacteria</taxon>
        <taxon>Pseudomonadati</taxon>
        <taxon>Pseudomonadota</taxon>
        <taxon>Gammaproteobacteria</taxon>
        <taxon>Lysobacterales</taxon>
        <taxon>Lysobacteraceae</taxon>
        <taxon>Noviluteimonas</taxon>
    </lineage>
</organism>
<dbReference type="PATRIC" id="fig|1300345.3.peg.333"/>
<keyword evidence="3" id="KW-0449">Lipoprotein</keyword>
<dbReference type="InterPro" id="IPR029058">
    <property type="entry name" value="AB_hydrolase_fold"/>
</dbReference>
<feature type="chain" id="PRO_5001996452" evidence="2">
    <location>
        <begin position="23"/>
        <end position="391"/>
    </location>
</feature>
<keyword evidence="2" id="KW-0732">Signal</keyword>
<gene>
    <name evidence="3" type="ORF">LF41_1012</name>
</gene>
<reference evidence="3 4" key="1">
    <citation type="submission" date="2014-09" db="EMBL/GenBank/DDBJ databases">
        <title>Genome sequences of Lysobacter dokdonensis DS-58.</title>
        <authorList>
            <person name="Kim J.F."/>
            <person name="Kwak M.-J."/>
        </authorList>
    </citation>
    <scope>NUCLEOTIDE SEQUENCE [LARGE SCALE GENOMIC DNA]</scope>
    <source>
        <strain evidence="3 4">DS-58</strain>
    </source>
</reference>
<feature type="coiled-coil region" evidence="1">
    <location>
        <begin position="275"/>
        <end position="302"/>
    </location>
</feature>
<dbReference type="SUPFAM" id="SSF53474">
    <property type="entry name" value="alpha/beta-Hydrolases"/>
    <property type="match status" value="1"/>
</dbReference>
<dbReference type="EMBL" id="JRKJ01000002">
    <property type="protein sequence ID" value="KGQ20475.1"/>
    <property type="molecule type" value="Genomic_DNA"/>
</dbReference>
<name>A0A0A2WQ98_9GAMM</name>
<accession>A0A0A2WQ98</accession>
<feature type="signal peptide" evidence="2">
    <location>
        <begin position="1"/>
        <end position="22"/>
    </location>
</feature>
<evidence type="ECO:0000256" key="2">
    <source>
        <dbReference type="SAM" id="SignalP"/>
    </source>
</evidence>
<evidence type="ECO:0000313" key="4">
    <source>
        <dbReference type="Proteomes" id="UP000030518"/>
    </source>
</evidence>
<dbReference type="eggNOG" id="COG0400">
    <property type="taxonomic scope" value="Bacteria"/>
</dbReference>
<dbReference type="Proteomes" id="UP000030518">
    <property type="component" value="Unassembled WGS sequence"/>
</dbReference>
<comment type="caution">
    <text evidence="3">The sequence shown here is derived from an EMBL/GenBank/DDBJ whole genome shotgun (WGS) entry which is preliminary data.</text>
</comment>
<dbReference type="AlphaFoldDB" id="A0A0A2WQ98"/>
<proteinExistence type="predicted"/>
<keyword evidence="1" id="KW-0175">Coiled coil</keyword>
<sequence>MLGCVRWLLALALFGMVAMAAAAERLEDKVATRADPAQQYALYLPDGASAKTPLLIVLDPRGRGAMARDLVLDGARARGWGVMSSWQSRSDTQEGITLRALDALLKDSAHVPHDPRRVYLAGMSGTAKTLWVVQPVLRDRIAGLIGSGGARPPELPALQGAPAFFGFAGTTDFNYQEMVALDDALGGAPHRLVVFDGPHGWPASEAFVEAIAWMDVQAMRAQRMPRDAALIDARWQACTEEATTDALARWREIDACIRDLDGLHDISTLRAHATALAASEDVQRLRKQEDRLRDEESRQRRRFEEWRARFSARFVEGRPQSPPSHATTMRELRIANLRKRATDADARIAESAMRQLAWMHAGAAFYLPPMFAGDAERLAALKRLAEATAPP</sequence>
<evidence type="ECO:0000256" key="1">
    <source>
        <dbReference type="SAM" id="Coils"/>
    </source>
</evidence>
<dbReference type="STRING" id="1300345.LF41_1012"/>
<keyword evidence="4" id="KW-1185">Reference proteome</keyword>
<protein>
    <submittedName>
        <fullName evidence="3">Lipoprotein</fullName>
    </submittedName>
</protein>